<dbReference type="AlphaFoldDB" id="A0A9Q1BWE1"/>
<feature type="chain" id="PRO_5040493296" evidence="1">
    <location>
        <begin position="27"/>
        <end position="371"/>
    </location>
</feature>
<evidence type="ECO:0000313" key="4">
    <source>
        <dbReference type="Proteomes" id="UP001152320"/>
    </source>
</evidence>
<dbReference type="CDD" id="cd00087">
    <property type="entry name" value="FReD"/>
    <property type="match status" value="1"/>
</dbReference>
<feature type="domain" description="Fibrinogen C-terminal" evidence="2">
    <location>
        <begin position="135"/>
        <end position="371"/>
    </location>
</feature>
<gene>
    <name evidence="3" type="ORF">HOLleu_24126</name>
</gene>
<dbReference type="EMBL" id="JAIZAY010000011">
    <property type="protein sequence ID" value="KAJ8033771.1"/>
    <property type="molecule type" value="Genomic_DNA"/>
</dbReference>
<dbReference type="SMART" id="SM00186">
    <property type="entry name" value="FBG"/>
    <property type="match status" value="1"/>
</dbReference>
<dbReference type="InterPro" id="IPR050373">
    <property type="entry name" value="Fibrinogen_C-term_domain"/>
</dbReference>
<dbReference type="PANTHER" id="PTHR19143:SF458">
    <property type="entry name" value="FIBRINOGEN C-TERMINAL DOMAIN-CONTAINING PROTEIN-RELATED"/>
    <property type="match status" value="1"/>
</dbReference>
<feature type="signal peptide" evidence="1">
    <location>
        <begin position="1"/>
        <end position="26"/>
    </location>
</feature>
<dbReference type="Gene3D" id="3.90.215.10">
    <property type="entry name" value="Gamma Fibrinogen, chain A, domain 1"/>
    <property type="match status" value="2"/>
</dbReference>
<name>A0A9Q1BWE1_HOLLE</name>
<dbReference type="PANTHER" id="PTHR19143">
    <property type="entry name" value="FIBRINOGEN/TENASCIN/ANGIOPOEITIN"/>
    <property type="match status" value="1"/>
</dbReference>
<dbReference type="PROSITE" id="PS51406">
    <property type="entry name" value="FIBRINOGEN_C_2"/>
    <property type="match status" value="2"/>
</dbReference>
<keyword evidence="4" id="KW-1185">Reference proteome</keyword>
<proteinExistence type="predicted"/>
<dbReference type="Pfam" id="PF00147">
    <property type="entry name" value="Fibrinogen_C"/>
    <property type="match status" value="2"/>
</dbReference>
<dbReference type="Proteomes" id="UP001152320">
    <property type="component" value="Chromosome 11"/>
</dbReference>
<dbReference type="NCBIfam" id="NF040941">
    <property type="entry name" value="GGGWT_bact"/>
    <property type="match status" value="1"/>
</dbReference>
<evidence type="ECO:0000313" key="3">
    <source>
        <dbReference type="EMBL" id="KAJ8033771.1"/>
    </source>
</evidence>
<dbReference type="InterPro" id="IPR014716">
    <property type="entry name" value="Fibrinogen_a/b/g_C_1"/>
</dbReference>
<comment type="caution">
    <text evidence="3">The sequence shown here is derived from an EMBL/GenBank/DDBJ whole genome shotgun (WGS) entry which is preliminary data.</text>
</comment>
<feature type="domain" description="Fibrinogen C-terminal" evidence="2">
    <location>
        <begin position="1"/>
        <end position="116"/>
    </location>
</feature>
<dbReference type="GO" id="GO:0005615">
    <property type="term" value="C:extracellular space"/>
    <property type="evidence" value="ECO:0007669"/>
    <property type="project" value="TreeGrafter"/>
</dbReference>
<reference evidence="3" key="1">
    <citation type="submission" date="2021-10" db="EMBL/GenBank/DDBJ databases">
        <title>Tropical sea cucumber genome reveals ecological adaptation and Cuvierian tubules defense mechanism.</title>
        <authorList>
            <person name="Chen T."/>
        </authorList>
    </citation>
    <scope>NUCLEOTIDE SEQUENCE</scope>
    <source>
        <strain evidence="3">Nanhai2018</strain>
        <tissue evidence="3">Muscle</tissue>
    </source>
</reference>
<dbReference type="InterPro" id="IPR036056">
    <property type="entry name" value="Fibrinogen-like_C"/>
</dbReference>
<accession>A0A9Q1BWE1</accession>
<organism evidence="3 4">
    <name type="scientific">Holothuria leucospilota</name>
    <name type="common">Black long sea cucumber</name>
    <name type="synonym">Mertensiothuria leucospilota</name>
    <dbReference type="NCBI Taxonomy" id="206669"/>
    <lineage>
        <taxon>Eukaryota</taxon>
        <taxon>Metazoa</taxon>
        <taxon>Echinodermata</taxon>
        <taxon>Eleutherozoa</taxon>
        <taxon>Echinozoa</taxon>
        <taxon>Holothuroidea</taxon>
        <taxon>Aspidochirotacea</taxon>
        <taxon>Aspidochirotida</taxon>
        <taxon>Holothuriidae</taxon>
        <taxon>Holothuria</taxon>
    </lineage>
</organism>
<evidence type="ECO:0000256" key="1">
    <source>
        <dbReference type="SAM" id="SignalP"/>
    </source>
</evidence>
<dbReference type="InterPro" id="IPR002181">
    <property type="entry name" value="Fibrinogen_a/b/g_C_dom"/>
</dbReference>
<sequence length="371" mass="43348">MALGGQIHIVLFLVGVCSIFLDDISAAEVVLRRFDGSVYFDRNWGEYKQGFGFLSTEFWLGNDKLSYLTNQAVYELRIEVTFENGTSCDLQYNAFRISDEWSGYTMSSVGTYKSDAACRWKEESECDNPEECNPMEVSTNYTDCNDVYDAGETQDGVYYISPEGWDGPPFKVFCNMSIDEGSWTVFQRRVDGSTNFYRNWTEYRNGFGDVQHEFWLGNEKLHYITEQATYEYRIDYVYSSSSYHNKYTNFHVDDETNNYRLANPGTRTGTRGYSLHNINNTPFSTHDEDNDGRSYDCAEGHRSGWWHGAYFYTYSYSYCYYFQSGSTYVYCSYANPNGDYNGGNGENIYDYYYYYYDCDQIYTELKIRRTS</sequence>
<dbReference type="SUPFAM" id="SSF56496">
    <property type="entry name" value="Fibrinogen C-terminal domain-like"/>
    <property type="match status" value="2"/>
</dbReference>
<evidence type="ECO:0000259" key="2">
    <source>
        <dbReference type="PROSITE" id="PS51406"/>
    </source>
</evidence>
<protein>
    <submittedName>
        <fullName evidence="3">Fibrinogen-like protein A</fullName>
    </submittedName>
</protein>
<keyword evidence="1" id="KW-0732">Signal</keyword>